<evidence type="ECO:0008006" key="6">
    <source>
        <dbReference type="Google" id="ProtNLM"/>
    </source>
</evidence>
<dbReference type="PANTHER" id="PTHR38478">
    <property type="entry name" value="PEPTIDASE M1A AND M12B"/>
    <property type="match status" value="1"/>
</dbReference>
<protein>
    <recommendedName>
        <fullName evidence="6">Peptidase</fullName>
    </recommendedName>
</protein>
<proteinExistence type="predicted"/>
<dbReference type="InterPro" id="IPR033413">
    <property type="entry name" value="DUF5117"/>
</dbReference>
<evidence type="ECO:0000256" key="1">
    <source>
        <dbReference type="SAM" id="SignalP"/>
    </source>
</evidence>
<comment type="caution">
    <text evidence="4">The sequence shown here is derived from an EMBL/GenBank/DDBJ whole genome shotgun (WGS) entry which is preliminary data.</text>
</comment>
<evidence type="ECO:0000259" key="2">
    <source>
        <dbReference type="Pfam" id="PF16313"/>
    </source>
</evidence>
<dbReference type="EMBL" id="LIDJ01000235">
    <property type="protein sequence ID" value="KRP27783.1"/>
    <property type="molecule type" value="Genomic_DNA"/>
</dbReference>
<name>A0A0R2WUZ6_9GAMM</name>
<dbReference type="InterPro" id="IPR032534">
    <property type="entry name" value="EcxA_zinc-bd"/>
</dbReference>
<dbReference type="CDD" id="cd04276">
    <property type="entry name" value="ZnMc_MMP_like_2"/>
    <property type="match status" value="1"/>
</dbReference>
<reference evidence="4 5" key="1">
    <citation type="submission" date="2015-10" db="EMBL/GenBank/DDBJ databases">
        <title>Metagenome-Assembled Genomes uncover a global brackish microbiome.</title>
        <authorList>
            <person name="Hugerth L.W."/>
            <person name="Larsson J."/>
            <person name="Alneberg J."/>
            <person name="Lindh M.V."/>
            <person name="Legrand C."/>
            <person name="Pinhassi J."/>
            <person name="Andersson A.F."/>
        </authorList>
    </citation>
    <scope>NUCLEOTIDE SEQUENCE [LARGE SCALE GENOMIC DNA]</scope>
    <source>
        <strain evidence="4">BACL3 MAG-120924-bin41</strain>
    </source>
</reference>
<feature type="signal peptide" evidence="1">
    <location>
        <begin position="1"/>
        <end position="36"/>
    </location>
</feature>
<accession>A0A0R2WUZ6</accession>
<dbReference type="InterPro" id="IPR034032">
    <property type="entry name" value="Zn_MMP-like_bac"/>
</dbReference>
<gene>
    <name evidence="4" type="ORF">ABS30_07320</name>
</gene>
<evidence type="ECO:0000313" key="4">
    <source>
        <dbReference type="EMBL" id="KRP27783.1"/>
    </source>
</evidence>
<feature type="domain" description="DUF5117" evidence="3">
    <location>
        <begin position="107"/>
        <end position="292"/>
    </location>
</feature>
<dbReference type="SUPFAM" id="SSF55486">
    <property type="entry name" value="Metalloproteases ('zincins'), catalytic domain"/>
    <property type="match status" value="1"/>
</dbReference>
<feature type="non-terminal residue" evidence="4">
    <location>
        <position position="1"/>
    </location>
</feature>
<evidence type="ECO:0000259" key="3">
    <source>
        <dbReference type="Pfam" id="PF17148"/>
    </source>
</evidence>
<feature type="domain" description="EcxA zinc-binding" evidence="2">
    <location>
        <begin position="425"/>
        <end position="729"/>
    </location>
</feature>
<dbReference type="PANTHER" id="PTHR38478:SF1">
    <property type="entry name" value="ZINC DEPENDENT METALLOPROTEASE DOMAIN LIPOPROTEIN"/>
    <property type="match status" value="1"/>
</dbReference>
<evidence type="ECO:0000313" key="5">
    <source>
        <dbReference type="Proteomes" id="UP000052138"/>
    </source>
</evidence>
<keyword evidence="1" id="KW-0732">Signal</keyword>
<sequence>RAAMHLFRKLLRSSTLLRKCYIGAVLFCALVPGIHAATAQEMPTIGETVAGNTAIEGYFNLYWDDALGNLYWEIDKLDTEFLYQISMGSGLGSNPIGIDRGQLRGTYVLAAQRVGPRVLLVEPNYRYRATSDNPLEVQAVNDAFAPSVIWGFDIVAAEGDSVLVDATNFFLRDARDVVGQIARSNQGAFSLDTSRSALFLDNTAGYPENVEVEAMLTFTSSNPGNLVNSVAASGNSITLRQHHSIVKLPDDNFEPRLADPRIGTFGPTIQDYGTDIDTDKNVRLVARHRLEKADPTAARSRAVEPIVYYVDSGTPEPIKTALIEGASWWNQAFDAAGFIDAFQVRELPAGADAQDVRYNMIHWTHRRTRGYSYGGSVQDPRTGEIIKGNVNLGSLRLRQDYLMGQALVPAFDYMAEVVADTSASVNMALDRVRQLSAHEVGHTLGFPHNYIASAYGRESVMDYPAPLIEITDDGRIDLSNAYVQRIGEYDKLAVRYAYSQFAPDADAAEELAAIVQESLDTGLIFMDHNNNNFRGAGHQFAGVWDNGDNLVEHLKHEIEVRRIGLANFSQNVIDRGTPISELEWALLPLYMHHRFQLNSAAQSIGGADYRYAVRGDGQLPLTIVEAEEQRDALETVLSTLTPEFLAIDPEILKMLPPSAHRYAAGEAFPGRTQLLFDPLGAAEAAASLTLEILLHPARMARLVAYGSLGDYPNLEEVVDRLLEVTWGAQTQGSDYLTQVLHVAQRVTINEMMTQATSDENSGEVRAVLTQALARLASSLESIRSPSSHQATAVADIRRWQADPTRNAPAEALTMPPGDPI</sequence>
<dbReference type="Pfam" id="PF17148">
    <property type="entry name" value="DUF5117"/>
    <property type="match status" value="1"/>
</dbReference>
<organism evidence="4 5">
    <name type="scientific">OM182 bacterium BACL3 MAG-120924-bin41</name>
    <dbReference type="NCBI Taxonomy" id="1655632"/>
    <lineage>
        <taxon>Bacteria</taxon>
        <taxon>Pseudomonadati</taxon>
        <taxon>Pseudomonadota</taxon>
        <taxon>Gammaproteobacteria</taxon>
        <taxon>OMG group</taxon>
        <taxon>OM182 clade</taxon>
    </lineage>
</organism>
<dbReference type="Pfam" id="PF16313">
    <property type="entry name" value="DUF4953"/>
    <property type="match status" value="1"/>
</dbReference>
<feature type="chain" id="PRO_5006427370" description="Peptidase" evidence="1">
    <location>
        <begin position="37"/>
        <end position="820"/>
    </location>
</feature>
<dbReference type="AlphaFoldDB" id="A0A0R2WUZ6"/>
<dbReference type="Proteomes" id="UP000052138">
    <property type="component" value="Unassembled WGS sequence"/>
</dbReference>